<dbReference type="Proteomes" id="UP000596929">
    <property type="component" value="Unassembled WGS sequence"/>
</dbReference>
<dbReference type="EMBL" id="JACOOO010000001">
    <property type="protein sequence ID" value="MBC5627391.1"/>
    <property type="molecule type" value="Genomic_DNA"/>
</dbReference>
<evidence type="ECO:0000256" key="1">
    <source>
        <dbReference type="ARBA" id="ARBA00004651"/>
    </source>
</evidence>
<evidence type="ECO:0000259" key="8">
    <source>
        <dbReference type="Pfam" id="PF06738"/>
    </source>
</evidence>
<comment type="caution">
    <text evidence="9">The sequence shown here is derived from an EMBL/GenBank/DDBJ whole genome shotgun (WGS) entry which is preliminary data.</text>
</comment>
<evidence type="ECO:0000256" key="5">
    <source>
        <dbReference type="ARBA" id="ARBA00023136"/>
    </source>
</evidence>
<feature type="transmembrane region" description="Helical" evidence="7">
    <location>
        <begin position="115"/>
        <end position="133"/>
    </location>
</feature>
<keyword evidence="3 7" id="KW-0812">Transmembrane</keyword>
<feature type="transmembrane region" description="Helical" evidence="7">
    <location>
        <begin position="223"/>
        <end position="248"/>
    </location>
</feature>
<accession>A0ABR7D7N0</accession>
<protein>
    <submittedName>
        <fullName evidence="9">Threonine/serine exporter family protein</fullName>
    </submittedName>
</protein>
<feature type="transmembrane region" description="Helical" evidence="7">
    <location>
        <begin position="194"/>
        <end position="211"/>
    </location>
</feature>
<evidence type="ECO:0000256" key="4">
    <source>
        <dbReference type="ARBA" id="ARBA00022989"/>
    </source>
</evidence>
<comment type="similarity">
    <text evidence="6">Belongs to the ThrE exporter (TC 2.A.79) family.</text>
</comment>
<feature type="domain" description="Threonine/serine exporter-like N-terminal" evidence="8">
    <location>
        <begin position="9"/>
        <end position="246"/>
    </location>
</feature>
<keyword evidence="2" id="KW-1003">Cell membrane</keyword>
<dbReference type="InterPro" id="IPR050539">
    <property type="entry name" value="ThrE_Dicarb/AminoAcid_Exp"/>
</dbReference>
<feature type="transmembrane region" description="Helical" evidence="7">
    <location>
        <begin position="164"/>
        <end position="188"/>
    </location>
</feature>
<dbReference type="PANTHER" id="PTHR34390">
    <property type="entry name" value="UPF0442 PROTEIN YJJB-RELATED"/>
    <property type="match status" value="1"/>
</dbReference>
<gene>
    <name evidence="9" type="ORF">H8S20_00635</name>
</gene>
<keyword evidence="5 7" id="KW-0472">Membrane</keyword>
<dbReference type="RefSeq" id="WP_032119038.1">
    <property type="nucleotide sequence ID" value="NZ_JACOOO010000001.1"/>
</dbReference>
<comment type="subcellular location">
    <subcellularLocation>
        <location evidence="1">Cell membrane</location>
        <topology evidence="1">Multi-pass membrane protein</topology>
    </subcellularLocation>
</comment>
<evidence type="ECO:0000313" key="9">
    <source>
        <dbReference type="EMBL" id="MBC5627391.1"/>
    </source>
</evidence>
<name>A0ABR7D7N0_9CLOT</name>
<reference evidence="9 10" key="1">
    <citation type="submission" date="2020-08" db="EMBL/GenBank/DDBJ databases">
        <title>Genome public.</title>
        <authorList>
            <person name="Liu C."/>
            <person name="Sun Q."/>
        </authorList>
    </citation>
    <scope>NUCLEOTIDE SEQUENCE [LARGE SCALE GENOMIC DNA]</scope>
    <source>
        <strain evidence="9 10">NSJ-6</strain>
    </source>
</reference>
<proteinExistence type="inferred from homology"/>
<keyword evidence="4 7" id="KW-1133">Transmembrane helix</keyword>
<dbReference type="InterPro" id="IPR010619">
    <property type="entry name" value="ThrE-like_N"/>
</dbReference>
<evidence type="ECO:0000256" key="3">
    <source>
        <dbReference type="ARBA" id="ARBA00022692"/>
    </source>
</evidence>
<dbReference type="PANTHER" id="PTHR34390:SF2">
    <property type="entry name" value="SUCCINATE TRANSPORTER SUBUNIT YJJP-RELATED"/>
    <property type="match status" value="1"/>
</dbReference>
<dbReference type="Pfam" id="PF06738">
    <property type="entry name" value="ThrE"/>
    <property type="match status" value="1"/>
</dbReference>
<evidence type="ECO:0000313" key="10">
    <source>
        <dbReference type="Proteomes" id="UP000596929"/>
    </source>
</evidence>
<evidence type="ECO:0000256" key="2">
    <source>
        <dbReference type="ARBA" id="ARBA00022475"/>
    </source>
</evidence>
<sequence length="254" mass="27512">MLMNEILQVATFAGQIILENGGETYRVEETIWRICKAFGAEEAESFATPTGIMASICHDGQTYSLIKRVSKRTVDLYKIDLVNDLSRNILLKNLSVKDFKIELQKINRSERYSNTITLLFSALGAAAFAILFGGNIQDFVAAFIIGFIIKFLTIKGSDMQINQFFINSLSAAVAAFLAIIFININLAANLDQTIIGSIMLLVPGLAITNAIRDTIAGDLLSGLTRAAEAFLVAISIAVGSGAVLSFWLSNFGGI</sequence>
<evidence type="ECO:0000256" key="7">
    <source>
        <dbReference type="SAM" id="Phobius"/>
    </source>
</evidence>
<organism evidence="9 10">
    <name type="scientific">Clostridium hominis</name>
    <dbReference type="NCBI Taxonomy" id="2763036"/>
    <lineage>
        <taxon>Bacteria</taxon>
        <taxon>Bacillati</taxon>
        <taxon>Bacillota</taxon>
        <taxon>Clostridia</taxon>
        <taxon>Eubacteriales</taxon>
        <taxon>Clostridiaceae</taxon>
        <taxon>Clostridium</taxon>
    </lineage>
</organism>
<keyword evidence="10" id="KW-1185">Reference proteome</keyword>
<evidence type="ECO:0000256" key="6">
    <source>
        <dbReference type="ARBA" id="ARBA00034125"/>
    </source>
</evidence>